<dbReference type="Proteomes" id="UP000827613">
    <property type="component" value="Segment"/>
</dbReference>
<dbReference type="RefSeq" id="YP_010674553.1">
    <property type="nucleotide sequence ID" value="NC_070993.1"/>
</dbReference>
<proteinExistence type="predicted"/>
<dbReference type="KEGG" id="vg:77950866"/>
<reference evidence="1 2" key="1">
    <citation type="submission" date="2021-07" db="EMBL/GenBank/DDBJ databases">
        <authorList>
            <person name="Chang J."/>
            <person name="Qu Y."/>
            <person name="Liang Y."/>
        </authorList>
    </citation>
    <scope>NUCLEOTIDE SEQUENCE [LARGE SCALE GENOMIC DNA]</scope>
</reference>
<evidence type="ECO:0000313" key="1">
    <source>
        <dbReference type="EMBL" id="UCR92024.1"/>
    </source>
</evidence>
<dbReference type="EMBL" id="MZ648214">
    <property type="protein sequence ID" value="UCR92024.1"/>
    <property type="molecule type" value="Genomic_DNA"/>
</dbReference>
<sequence length="66" mass="7581">MTFKEREEELKIKLLEAQIADREAATHKKLSTPARKARGPLDNLGSRFANKFINRVMSKIIKSILK</sequence>
<organism evidence="1 2">
    <name type="scientific">Escherichia phage vB_EcoP_IMEP8</name>
    <dbReference type="NCBI Taxonomy" id="2866663"/>
    <lineage>
        <taxon>Viruses</taxon>
        <taxon>Duplodnaviria</taxon>
        <taxon>Heunggongvirae</taxon>
        <taxon>Uroviricota</taxon>
        <taxon>Caudoviricetes</taxon>
        <taxon>Mktvariviridae</taxon>
        <taxon>Gordonclarkvirinae</taxon>
        <taxon>Kuravirus</taxon>
        <taxon>Kuravirus IMEP8</taxon>
    </lineage>
</organism>
<dbReference type="GeneID" id="77950866"/>
<evidence type="ECO:0000313" key="2">
    <source>
        <dbReference type="Proteomes" id="UP000827613"/>
    </source>
</evidence>
<name>A0AAE8Y2W6_9CAUD</name>
<keyword evidence="2" id="KW-1185">Reference proteome</keyword>
<accession>A0AAE8Y2W6</accession>
<protein>
    <submittedName>
        <fullName evidence="1">Uncharacterized protein</fullName>
    </submittedName>
</protein>